<feature type="coiled-coil region" evidence="1">
    <location>
        <begin position="449"/>
        <end position="531"/>
    </location>
</feature>
<sequence length="978" mass="113543">MKNLDSSSETKFCPNEEEEGVDCQNNQNSGGINSSFINETIRKQSVKNLFSDEENIKIVTQHRISPDLVINSSQEYEIQAMTFEGSKQNLISIRDLDINIYSENQPPSPRTTVHPPAILNVGVSPQSKVNKPQNLNQVVQPKQQIDEEEDEDNKMMENVVDSESDVVFSGNLSKDRSKDDILVDDQQEELLNSVRKIPNTITKQKNQYVYNPASKNKNEVLVSMSDDNFIQQQQQIVDQIVSNINNQQQKGNSTINNKNFINSKQIQDSLDNLKKSQLLYLQSQNQMNGSNYDNMVKVYTQQKQQVSFQDEQKQQFDDSLRRPNYSVHHSHHKSLDLNDHIASKNTHNSSTNGLTYKTVSLSKSFTCSPEKQTAGGYNDTLIMNPLSPDYSKFLQNNIQSVNYTPMSFRDNTEDKPLEQLNQYQPINDQISKNQSILQNLVEANQMQYINSLEMKVTILQQEIINLQQLQNFRQTNQLPHSQDSITTSENSYLKQIVERQKNRITELEAQVKILQSDKEQMQTDISELKSQQRIHEQIIQSLQLRVDQIASQMLHETDIRLNMYKLHDSNQLLSNGLRITNRSPQLRNQGGFIETDGLMSYQSHSVPRAIKDQYNQNNTNAGYIRSGTLNYEQLVDPYQELSSQDRTRLPRFSEKSHYDQLKDPSKYLSNTINKQILPYNPIQTQHSQLYQKEADENYNYMTNNAPSYNKPNLHVKSTNIRPLTNEVNSPLITMKRGSARSNKSPGVSQIMKWEKNNEDSQSPTRVEAEEFQDEECITLRGRKGVFKQQQSQDYRKNIRNSFRNNEQSNRMIQSMVINHHDMSNYMDEDEDNLNQLNSSTQMGVIKHGSMKIKDKKRSLINNSDIINPNYFSAMKGKTQIQSDARSDYLREQQDDDMLMQSPYEDQDPNQDGKLMQLQMEKDKLEREYSKYLGQQKRQKSREQKQNLEVKIEELNKQISKIKIRNRQKSNKRRSTIRV</sequence>
<name>A0A078A7L1_STYLE</name>
<evidence type="ECO:0000313" key="3">
    <source>
        <dbReference type="EMBL" id="CDW77851.1"/>
    </source>
</evidence>
<dbReference type="Proteomes" id="UP000039865">
    <property type="component" value="Unassembled WGS sequence"/>
</dbReference>
<dbReference type="AlphaFoldDB" id="A0A078A7L1"/>
<feature type="compositionally biased region" description="Polar residues" evidence="2">
    <location>
        <begin position="1"/>
        <end position="10"/>
    </location>
</feature>
<gene>
    <name evidence="3" type="primary">Contig12797.g13654</name>
    <name evidence="3" type="ORF">STYLEM_6817</name>
</gene>
<feature type="compositionally biased region" description="Low complexity" evidence="2">
    <location>
        <begin position="24"/>
        <end position="36"/>
    </location>
</feature>
<keyword evidence="1" id="KW-0175">Coiled coil</keyword>
<feature type="region of interest" description="Disordered" evidence="2">
    <location>
        <begin position="1"/>
        <end position="36"/>
    </location>
</feature>
<dbReference type="InParanoid" id="A0A078A7L1"/>
<reference evidence="3 4" key="1">
    <citation type="submission" date="2014-06" db="EMBL/GenBank/DDBJ databases">
        <authorList>
            <person name="Swart Estienne"/>
        </authorList>
    </citation>
    <scope>NUCLEOTIDE SEQUENCE [LARGE SCALE GENOMIC DNA]</scope>
    <source>
        <strain evidence="3 4">130c</strain>
    </source>
</reference>
<evidence type="ECO:0000256" key="1">
    <source>
        <dbReference type="SAM" id="Coils"/>
    </source>
</evidence>
<evidence type="ECO:0000313" key="4">
    <source>
        <dbReference type="Proteomes" id="UP000039865"/>
    </source>
</evidence>
<organism evidence="3 4">
    <name type="scientific">Stylonychia lemnae</name>
    <name type="common">Ciliate</name>
    <dbReference type="NCBI Taxonomy" id="5949"/>
    <lineage>
        <taxon>Eukaryota</taxon>
        <taxon>Sar</taxon>
        <taxon>Alveolata</taxon>
        <taxon>Ciliophora</taxon>
        <taxon>Intramacronucleata</taxon>
        <taxon>Spirotrichea</taxon>
        <taxon>Stichotrichia</taxon>
        <taxon>Sporadotrichida</taxon>
        <taxon>Oxytrichidae</taxon>
        <taxon>Stylonychinae</taxon>
        <taxon>Stylonychia</taxon>
    </lineage>
</organism>
<accession>A0A078A7L1</accession>
<protein>
    <submittedName>
        <fullName evidence="3">Uncharacterized protein</fullName>
    </submittedName>
</protein>
<evidence type="ECO:0000256" key="2">
    <source>
        <dbReference type="SAM" id="MobiDB-lite"/>
    </source>
</evidence>
<proteinExistence type="predicted"/>
<feature type="coiled-coil region" evidence="1">
    <location>
        <begin position="914"/>
        <end position="971"/>
    </location>
</feature>
<dbReference type="EMBL" id="CCKQ01006525">
    <property type="protein sequence ID" value="CDW77851.1"/>
    <property type="molecule type" value="Genomic_DNA"/>
</dbReference>
<keyword evidence="4" id="KW-1185">Reference proteome</keyword>